<dbReference type="EMBL" id="CP060714">
    <property type="protein sequence ID" value="QNN56676.1"/>
    <property type="molecule type" value="Genomic_DNA"/>
</dbReference>
<evidence type="ECO:0000313" key="1">
    <source>
        <dbReference type="EMBL" id="QNN56676.1"/>
    </source>
</evidence>
<dbReference type="AlphaFoldDB" id="A0A7G9RM51"/>
<dbReference type="Proteomes" id="UP000515811">
    <property type="component" value="Chromosome"/>
</dbReference>
<dbReference type="RefSeq" id="WP_187596942.1">
    <property type="nucleotide sequence ID" value="NZ_CP060714.1"/>
</dbReference>
<keyword evidence="2" id="KW-1185">Reference proteome</keyword>
<protein>
    <submittedName>
        <fullName evidence="1">Uncharacterized protein</fullName>
    </submittedName>
</protein>
<sequence length="180" mass="20822">MNPLLLPRWGVARELYPTVLQAVLDYAVLVDEAGDESLEAYRALEERLQGLTGKDLSAFHLYEWWEEEGAEVLAFRIAMPDPPKLERRLSREEVADVVDRLLSGSGEFSARPERDEDAFVASFSLYLDVWYRRLLEWNAPRFDVRWFHRQQDRQGNWFEHGRDDLLDLLLGLGASGGNRG</sequence>
<gene>
    <name evidence="1" type="ORF">H9K76_19480</name>
</gene>
<name>A0A7G9RM51_9BURK</name>
<accession>A0A7G9RM51</accession>
<proteinExistence type="predicted"/>
<organism evidence="1 2">
    <name type="scientific">Diaphorobacter ruginosibacter</name>
    <dbReference type="NCBI Taxonomy" id="1715720"/>
    <lineage>
        <taxon>Bacteria</taxon>
        <taxon>Pseudomonadati</taxon>
        <taxon>Pseudomonadota</taxon>
        <taxon>Betaproteobacteria</taxon>
        <taxon>Burkholderiales</taxon>
        <taxon>Comamonadaceae</taxon>
        <taxon>Diaphorobacter</taxon>
    </lineage>
</organism>
<dbReference type="KEGG" id="drg:H9K76_19480"/>
<reference evidence="1 2" key="1">
    <citation type="submission" date="2020-08" db="EMBL/GenBank/DDBJ databases">
        <title>Genome sequence of Diaphorobacter ruginosibacter DSM 27467T.</title>
        <authorList>
            <person name="Hyun D.-W."/>
            <person name="Bae J.-W."/>
        </authorList>
    </citation>
    <scope>NUCLEOTIDE SEQUENCE [LARGE SCALE GENOMIC DNA]</scope>
    <source>
        <strain evidence="1 2">DSM 27467</strain>
    </source>
</reference>
<evidence type="ECO:0000313" key="2">
    <source>
        <dbReference type="Proteomes" id="UP000515811"/>
    </source>
</evidence>